<protein>
    <recommendedName>
        <fullName evidence="7">RHS repeat-associated core domain-containing protein</fullName>
    </recommendedName>
</protein>
<keyword evidence="2" id="KW-0732">Signal</keyword>
<feature type="domain" description="CdiA toxin EC869-like" evidence="4">
    <location>
        <begin position="1226"/>
        <end position="1344"/>
    </location>
</feature>
<evidence type="ECO:0000259" key="3">
    <source>
        <dbReference type="Pfam" id="PF20041"/>
    </source>
</evidence>
<evidence type="ECO:0000313" key="5">
    <source>
        <dbReference type="EMBL" id="QTE21028.1"/>
    </source>
</evidence>
<dbReference type="InterPro" id="IPR033799">
    <property type="entry name" value="CdiA_EC869-like"/>
</dbReference>
<dbReference type="InterPro" id="IPR050708">
    <property type="entry name" value="T6SS_VgrG/RHS"/>
</dbReference>
<dbReference type="PANTHER" id="PTHR32305:SF15">
    <property type="entry name" value="PROTEIN RHSA-RELATED"/>
    <property type="match status" value="1"/>
</dbReference>
<dbReference type="Pfam" id="PF21111">
    <property type="entry name" value="CDI_toxin_EC869_like"/>
    <property type="match status" value="1"/>
</dbReference>
<feature type="region of interest" description="Disordered" evidence="1">
    <location>
        <begin position="136"/>
        <end position="155"/>
    </location>
</feature>
<evidence type="ECO:0000259" key="4">
    <source>
        <dbReference type="Pfam" id="PF21111"/>
    </source>
</evidence>
<name>A0A975H5K2_9FLAO</name>
<dbReference type="NCBIfam" id="TIGR03696">
    <property type="entry name" value="Rhs_assc_core"/>
    <property type="match status" value="1"/>
</dbReference>
<evidence type="ECO:0000256" key="1">
    <source>
        <dbReference type="SAM" id="MobiDB-lite"/>
    </source>
</evidence>
<dbReference type="Gene3D" id="2.180.10.10">
    <property type="entry name" value="RHS repeat-associated core"/>
    <property type="match status" value="1"/>
</dbReference>
<organism evidence="5 6">
    <name type="scientific">Polaribacter cellanae</name>
    <dbReference type="NCBI Taxonomy" id="2818493"/>
    <lineage>
        <taxon>Bacteria</taxon>
        <taxon>Pseudomonadati</taxon>
        <taxon>Bacteroidota</taxon>
        <taxon>Flavobacteriia</taxon>
        <taxon>Flavobacteriales</taxon>
        <taxon>Flavobacteriaceae</taxon>
    </lineage>
</organism>
<dbReference type="Pfam" id="PF20041">
    <property type="entry name" value="DUF6443"/>
    <property type="match status" value="1"/>
</dbReference>
<dbReference type="KEGG" id="pcea:J3359_09205"/>
<feature type="chain" id="PRO_5037017830" description="RHS repeat-associated core domain-containing protein" evidence="2">
    <location>
        <begin position="21"/>
        <end position="1347"/>
    </location>
</feature>
<evidence type="ECO:0008006" key="7">
    <source>
        <dbReference type="Google" id="ProtNLM"/>
    </source>
</evidence>
<sequence length="1347" mass="149456">MKKLLILCLTLLFFSFITSAQDTNLTVFDDDPVVPIGPGGPGGPGDPATPIPIISGLTSVKVNDIKTYLLSPAPAINLNQKGIWAVTKGVILSQSNTNIQIKWTASGSGSITYLIVDKQFEELIFKTVSLNVVIGSSTGSSTPNPTPNPTTNLSNENYIYTITPRKATTDVSGLSNDEKIENVTYFDGLGRAKQSIAIRAGGQKQDIVTHIEYDAFGRQAKEYLPFAATTNNGLYRTGDLATTTNHYYKTKYAEDFAGVTVPNTNAYSQKVFDKSPLNRVLEQAAPGKDWKVGAGHTIQFEYATNTATEVRQYYVTTTFSNNTYTPTLQLNTSINSGYYKASQLYKTITKDENHTGTTKNHTTEEFKNKQGQVVLKRTYADIDLNGDGDTADTGEQQAKHDTYYVYDDFGNLTYVLPPKAEANTSKPNSTKLSELCYQYKYDHRNRLVEKKIPGKGWEYIIYDNLDRPVLTQDANQRTPKKWLFTKYDQLGRVIYTGIYTHASLSSRTSMQTTFKNKSEAQNYETKVTSGTGYSGTYYSNSDFPNSNLEILTVSYYDNYTFNRAGAGISVTTNGVTSTSNVKGLVTGSRIKILDTNPAKWITTVSYYDAKARPIYTYSKNEYLNSLDIVESKLDFVGKVIETKSHHSKTGDNIASTIIIKDDLTYDHMNRLKKHSQTIGTHTETIAENTYDDLGQLITKGVGGESSNTNRLQMVNYKYNVRGWLRGINDNNTSNASVSLASGDLFGFEINYNSPSTGGTALYNGNISQTLWKTTSANPSGNTISNKYSYSYDALNRITSANDNTGRYDVWGIVYDKNGNIKNLKRDGHLNSSYTSFGQMDNLTYSYDSGNKLMKVSDALANDQFGFKDDALNNTADSSNDYSYDANGNMLTDVNKGITSISYNHLNLPKSVTLAGGTITYKYDATGVKQSKVADGKLTEYAGNFIYKKIGTGTKTLEFFNHAEGYASPNGTSGNVWKYVYQYKDNLGNVRLSYSDSNNDGVIQASTEILQERNFYPFGLEHKGYNNVVIGSENNHKTFHGQHLDRDLGLDWHFYRYRTYDRTIGRFLQIDPLAPAYEYNSTYAYAENNVTSGTDLEGLELSFDLEGNKATAHRGGFATWTKKTHTLQEIRSIMNQRKAQIKALQKKIASLPTRKPAVIKDGNISLAEFGMRYPQSGYSLANSLNAGIREATLDVAMGGAIVQLGRLYRKASSVWNMNRFTRGRSIENMLGANTQWARNFPVIDKIVDGVATSIKSMDLGAKSYQKGNKVFNTLKGYIDKLDGFSGAAWGNKATGTFADIQKGRDFTSKSLELAVETGAGNTKQWEQIQKAVNYALDKNINFTIKFID</sequence>
<keyword evidence="6" id="KW-1185">Reference proteome</keyword>
<dbReference type="EMBL" id="CP071869">
    <property type="protein sequence ID" value="QTE21028.1"/>
    <property type="molecule type" value="Genomic_DNA"/>
</dbReference>
<feature type="domain" description="DUF6443" evidence="3">
    <location>
        <begin position="161"/>
        <end position="303"/>
    </location>
</feature>
<dbReference type="RefSeq" id="WP_208076632.1">
    <property type="nucleotide sequence ID" value="NZ_CP071869.1"/>
</dbReference>
<dbReference type="Gene3D" id="3.40.1350.110">
    <property type="match status" value="1"/>
</dbReference>
<proteinExistence type="predicted"/>
<feature type="signal peptide" evidence="2">
    <location>
        <begin position="1"/>
        <end position="20"/>
    </location>
</feature>
<dbReference type="Proteomes" id="UP000663920">
    <property type="component" value="Chromosome"/>
</dbReference>
<dbReference type="InterPro" id="IPR022385">
    <property type="entry name" value="Rhs_assc_core"/>
</dbReference>
<dbReference type="InterPro" id="IPR045619">
    <property type="entry name" value="DUF6443"/>
</dbReference>
<dbReference type="GO" id="GO:0004530">
    <property type="term" value="F:deoxyribonuclease I activity"/>
    <property type="evidence" value="ECO:0007669"/>
    <property type="project" value="InterPro"/>
</dbReference>
<evidence type="ECO:0000313" key="6">
    <source>
        <dbReference type="Proteomes" id="UP000663920"/>
    </source>
</evidence>
<reference evidence="5 6" key="1">
    <citation type="submission" date="2021-03" db="EMBL/GenBank/DDBJ databases">
        <title>Complete genome of Polaribacter_sp.SM13.</title>
        <authorList>
            <person name="Jeong S.W."/>
            <person name="Bae J.W."/>
        </authorList>
    </citation>
    <scope>NUCLEOTIDE SEQUENCE [LARGE SCALE GENOMIC DNA]</scope>
    <source>
        <strain evidence="5 6">SM13</strain>
    </source>
</reference>
<gene>
    <name evidence="5" type="ORF">J3359_09205</name>
</gene>
<dbReference type="PANTHER" id="PTHR32305">
    <property type="match status" value="1"/>
</dbReference>
<accession>A0A975H5K2</accession>
<evidence type="ECO:0000256" key="2">
    <source>
        <dbReference type="SAM" id="SignalP"/>
    </source>
</evidence>